<dbReference type="Pfam" id="PF08666">
    <property type="entry name" value="SAF"/>
    <property type="match status" value="1"/>
</dbReference>
<dbReference type="Proteomes" id="UP000186292">
    <property type="component" value="Unassembled WGS sequence"/>
</dbReference>
<reference evidence="4" key="1">
    <citation type="submission" date="2017-01" db="EMBL/GenBank/DDBJ databases">
        <authorList>
            <person name="Varghese N."/>
            <person name="Submissions S."/>
        </authorList>
    </citation>
    <scope>NUCLEOTIDE SEQUENCE [LARGE SCALE GENOMIC DNA]</scope>
    <source>
        <strain evidence="4">DSM 44531</strain>
    </source>
</reference>
<feature type="domain" description="SAF" evidence="2">
    <location>
        <begin position="46"/>
        <end position="108"/>
    </location>
</feature>
<evidence type="ECO:0000259" key="2">
    <source>
        <dbReference type="SMART" id="SM00858"/>
    </source>
</evidence>
<accession>A0A1N7JDU0</accession>
<keyword evidence="4" id="KW-1185">Reference proteome</keyword>
<evidence type="ECO:0000313" key="4">
    <source>
        <dbReference type="Proteomes" id="UP000186292"/>
    </source>
</evidence>
<dbReference type="STRING" id="1161099.SAMN05444817_10636"/>
<keyword evidence="1" id="KW-0732">Signal</keyword>
<evidence type="ECO:0000256" key="1">
    <source>
        <dbReference type="SAM" id="SignalP"/>
    </source>
</evidence>
<dbReference type="AlphaFoldDB" id="A0A1N7JDU0"/>
<feature type="chain" id="PRO_5038354776" evidence="1">
    <location>
        <begin position="34"/>
        <end position="210"/>
    </location>
</feature>
<sequence length="210" mass="21137">MGLTDSLNFLRTPGYRRAVVLRRSAAAFLVACAAVSALLSRADADPGVVVFARDVAPGDVVEAGDLQVRPLPEEFVPPSTVDTVDAAAGQIVASHASAGEIVTATRLIGPDLVSALVGDDASNFTMVPVKLADPGIIPMLHHGDRVSVVTAGDGRPRTVADSGIIVTAGSTEEEGSSGVLLLLAHDDASAVAAASLASPLAVVVNLANSG</sequence>
<name>A0A1N7JDU0_9CORY</name>
<dbReference type="InterPro" id="IPR013974">
    <property type="entry name" value="SAF"/>
</dbReference>
<dbReference type="EMBL" id="FTOF01000006">
    <property type="protein sequence ID" value="SIS47421.1"/>
    <property type="molecule type" value="Genomic_DNA"/>
</dbReference>
<evidence type="ECO:0000313" key="3">
    <source>
        <dbReference type="EMBL" id="SIS47421.1"/>
    </source>
</evidence>
<gene>
    <name evidence="3" type="ORF">SAMN05444817_10636</name>
</gene>
<dbReference type="CDD" id="cd11614">
    <property type="entry name" value="SAF_CpaB_FlgA_like"/>
    <property type="match status" value="1"/>
</dbReference>
<organism evidence="3 4">
    <name type="scientific">Corynebacterium appendicis CIP 107643</name>
    <dbReference type="NCBI Taxonomy" id="1161099"/>
    <lineage>
        <taxon>Bacteria</taxon>
        <taxon>Bacillati</taxon>
        <taxon>Actinomycetota</taxon>
        <taxon>Actinomycetes</taxon>
        <taxon>Mycobacteriales</taxon>
        <taxon>Corynebacteriaceae</taxon>
        <taxon>Corynebacterium</taxon>
    </lineage>
</organism>
<protein>
    <submittedName>
        <fullName evidence="3">Flp pilus assembly protein CpaB</fullName>
    </submittedName>
</protein>
<proteinExistence type="predicted"/>
<dbReference type="OrthoDB" id="4410346at2"/>
<dbReference type="RefSeq" id="WP_076599284.1">
    <property type="nucleotide sequence ID" value="NZ_CP046976.1"/>
</dbReference>
<dbReference type="SMART" id="SM00858">
    <property type="entry name" value="SAF"/>
    <property type="match status" value="1"/>
</dbReference>
<feature type="signal peptide" evidence="1">
    <location>
        <begin position="1"/>
        <end position="33"/>
    </location>
</feature>